<dbReference type="Proteomes" id="UP000092154">
    <property type="component" value="Unassembled WGS sequence"/>
</dbReference>
<evidence type="ECO:0000256" key="3">
    <source>
        <dbReference type="ARBA" id="ARBA00022679"/>
    </source>
</evidence>
<feature type="non-terminal residue" evidence="7">
    <location>
        <position position="1"/>
    </location>
</feature>
<keyword evidence="8" id="KW-1185">Reference proteome</keyword>
<dbReference type="Pfam" id="PF04983">
    <property type="entry name" value="RNA_pol_Rpb1_3"/>
    <property type="match status" value="1"/>
</dbReference>
<evidence type="ECO:0000313" key="7">
    <source>
        <dbReference type="EMBL" id="OAX30758.1"/>
    </source>
</evidence>
<dbReference type="STRING" id="1314800.A0A1B7MDU5"/>
<protein>
    <recommendedName>
        <fullName evidence="1">DNA-directed RNA polymerase</fullName>
        <ecNumber evidence="1">2.7.7.6</ecNumber>
    </recommendedName>
</protein>
<keyword evidence="2" id="KW-0240">DNA-directed RNA polymerase</keyword>
<gene>
    <name evidence="7" type="ORF">K503DRAFT_704862</name>
</gene>
<sequence length="79" mass="8573">KILSMVIPRSINIQRAPDPKSSNPVFNDGMLIENGEIIFSIVEKKAVGALQGGLVHVVFCEKGPGATCDLFVSRGRYSR</sequence>
<keyword evidence="4" id="KW-0548">Nucleotidyltransferase</keyword>
<name>A0A1B7MDU5_9AGAM</name>
<dbReference type="GO" id="GO:0003677">
    <property type="term" value="F:DNA binding"/>
    <property type="evidence" value="ECO:0007669"/>
    <property type="project" value="InterPro"/>
</dbReference>
<dbReference type="GO" id="GO:0003899">
    <property type="term" value="F:DNA-directed RNA polymerase activity"/>
    <property type="evidence" value="ECO:0007669"/>
    <property type="project" value="UniProtKB-EC"/>
</dbReference>
<keyword evidence="3" id="KW-0808">Transferase</keyword>
<dbReference type="OrthoDB" id="2653609at2759"/>
<keyword evidence="5" id="KW-0804">Transcription</keyword>
<dbReference type="GO" id="GO:0000428">
    <property type="term" value="C:DNA-directed RNA polymerase complex"/>
    <property type="evidence" value="ECO:0007669"/>
    <property type="project" value="UniProtKB-KW"/>
</dbReference>
<feature type="domain" description="RNA polymerase Rpb1" evidence="6">
    <location>
        <begin position="2"/>
        <end position="71"/>
    </location>
</feature>
<evidence type="ECO:0000256" key="5">
    <source>
        <dbReference type="ARBA" id="ARBA00023163"/>
    </source>
</evidence>
<evidence type="ECO:0000259" key="6">
    <source>
        <dbReference type="Pfam" id="PF04983"/>
    </source>
</evidence>
<dbReference type="GO" id="GO:0006351">
    <property type="term" value="P:DNA-templated transcription"/>
    <property type="evidence" value="ECO:0007669"/>
    <property type="project" value="InterPro"/>
</dbReference>
<dbReference type="EC" id="2.7.7.6" evidence="1"/>
<proteinExistence type="predicted"/>
<evidence type="ECO:0000313" key="8">
    <source>
        <dbReference type="Proteomes" id="UP000092154"/>
    </source>
</evidence>
<dbReference type="Gene3D" id="1.10.274.100">
    <property type="entry name" value="RNA polymerase Rpb1, domain 3"/>
    <property type="match status" value="1"/>
</dbReference>
<evidence type="ECO:0000256" key="2">
    <source>
        <dbReference type="ARBA" id="ARBA00022478"/>
    </source>
</evidence>
<dbReference type="SUPFAM" id="SSF64484">
    <property type="entry name" value="beta and beta-prime subunits of DNA dependent RNA-polymerase"/>
    <property type="match status" value="1"/>
</dbReference>
<organism evidence="7 8">
    <name type="scientific">Rhizopogon vinicolor AM-OR11-026</name>
    <dbReference type="NCBI Taxonomy" id="1314800"/>
    <lineage>
        <taxon>Eukaryota</taxon>
        <taxon>Fungi</taxon>
        <taxon>Dikarya</taxon>
        <taxon>Basidiomycota</taxon>
        <taxon>Agaricomycotina</taxon>
        <taxon>Agaricomycetes</taxon>
        <taxon>Agaricomycetidae</taxon>
        <taxon>Boletales</taxon>
        <taxon>Suillineae</taxon>
        <taxon>Rhizopogonaceae</taxon>
        <taxon>Rhizopogon</taxon>
    </lineage>
</organism>
<dbReference type="InterPro" id="IPR042102">
    <property type="entry name" value="RNA_pol_Rpb1_3_sf"/>
</dbReference>
<dbReference type="InterPro" id="IPR007066">
    <property type="entry name" value="RNA_pol_Rpb1_3"/>
</dbReference>
<dbReference type="AlphaFoldDB" id="A0A1B7MDU5"/>
<evidence type="ECO:0000256" key="4">
    <source>
        <dbReference type="ARBA" id="ARBA00022695"/>
    </source>
</evidence>
<dbReference type="InParanoid" id="A0A1B7MDU5"/>
<accession>A0A1B7MDU5</accession>
<reference evidence="7 8" key="1">
    <citation type="submission" date="2016-06" db="EMBL/GenBank/DDBJ databases">
        <title>Comparative genomics of the ectomycorrhizal sister species Rhizopogon vinicolor and Rhizopogon vesiculosus (Basidiomycota: Boletales) reveals a divergence of the mating type B locus.</title>
        <authorList>
            <consortium name="DOE Joint Genome Institute"/>
            <person name="Mujic A.B."/>
            <person name="Kuo A."/>
            <person name="Tritt A."/>
            <person name="Lipzen A."/>
            <person name="Chen C."/>
            <person name="Johnson J."/>
            <person name="Sharma A."/>
            <person name="Barry K."/>
            <person name="Grigoriev I.V."/>
            <person name="Spatafora J.W."/>
        </authorList>
    </citation>
    <scope>NUCLEOTIDE SEQUENCE [LARGE SCALE GENOMIC DNA]</scope>
    <source>
        <strain evidence="7 8">AM-OR11-026</strain>
    </source>
</reference>
<evidence type="ECO:0000256" key="1">
    <source>
        <dbReference type="ARBA" id="ARBA00012418"/>
    </source>
</evidence>
<dbReference type="EMBL" id="KV449968">
    <property type="protein sequence ID" value="OAX30758.1"/>
    <property type="molecule type" value="Genomic_DNA"/>
</dbReference>